<evidence type="ECO:0000256" key="4">
    <source>
        <dbReference type="ARBA" id="ARBA00023163"/>
    </source>
</evidence>
<dbReference type="Pfam" id="PF02954">
    <property type="entry name" value="HTH_8"/>
    <property type="match status" value="1"/>
</dbReference>
<dbReference type="InterPro" id="IPR058031">
    <property type="entry name" value="AAA_lid_NorR"/>
</dbReference>
<dbReference type="InterPro" id="IPR025944">
    <property type="entry name" value="Sigma_54_int_dom_CS"/>
</dbReference>
<dbReference type="PRINTS" id="PR01590">
    <property type="entry name" value="HTHFIS"/>
</dbReference>
<reference evidence="7" key="1">
    <citation type="journal article" date="2020" name="mSystems">
        <title>Genome- and Community-Level Interaction Insights into Carbon Utilization and Element Cycling Functions of Hydrothermarchaeota in Hydrothermal Sediment.</title>
        <authorList>
            <person name="Zhou Z."/>
            <person name="Liu Y."/>
            <person name="Xu W."/>
            <person name="Pan J."/>
            <person name="Luo Z.H."/>
            <person name="Li M."/>
        </authorList>
    </citation>
    <scope>NUCLEOTIDE SEQUENCE [LARGE SCALE GENOMIC DNA]</scope>
    <source>
        <strain evidence="7">SpSt-897</strain>
    </source>
</reference>
<dbReference type="InterPro" id="IPR000014">
    <property type="entry name" value="PAS"/>
</dbReference>
<evidence type="ECO:0000259" key="6">
    <source>
        <dbReference type="PROSITE" id="PS50112"/>
    </source>
</evidence>
<keyword evidence="1" id="KW-0547">Nucleotide-binding</keyword>
<dbReference type="AlphaFoldDB" id="A0A7C3UWG0"/>
<dbReference type="SUPFAM" id="SSF46689">
    <property type="entry name" value="Homeodomain-like"/>
    <property type="match status" value="1"/>
</dbReference>
<feature type="domain" description="Sigma-54 factor interaction" evidence="5">
    <location>
        <begin position="148"/>
        <end position="375"/>
    </location>
</feature>
<dbReference type="PROSITE" id="PS50045">
    <property type="entry name" value="SIGMA54_INTERACT_4"/>
    <property type="match status" value="1"/>
</dbReference>
<dbReference type="PROSITE" id="PS00675">
    <property type="entry name" value="SIGMA54_INTERACT_1"/>
    <property type="match status" value="1"/>
</dbReference>
<dbReference type="Gene3D" id="1.10.10.60">
    <property type="entry name" value="Homeodomain-like"/>
    <property type="match status" value="1"/>
</dbReference>
<dbReference type="InterPro" id="IPR025662">
    <property type="entry name" value="Sigma_54_int_dom_ATP-bd_1"/>
</dbReference>
<protein>
    <submittedName>
        <fullName evidence="7">PAS domain S-box protein</fullName>
    </submittedName>
</protein>
<evidence type="ECO:0000256" key="2">
    <source>
        <dbReference type="ARBA" id="ARBA00022840"/>
    </source>
</evidence>
<dbReference type="SUPFAM" id="SSF55785">
    <property type="entry name" value="PYP-like sensor domain (PAS domain)"/>
    <property type="match status" value="1"/>
</dbReference>
<gene>
    <name evidence="7" type="ORF">ENW96_01860</name>
</gene>
<dbReference type="PANTHER" id="PTHR32071">
    <property type="entry name" value="TRANSCRIPTIONAL REGULATORY PROTEIN"/>
    <property type="match status" value="1"/>
</dbReference>
<dbReference type="Pfam" id="PF25601">
    <property type="entry name" value="AAA_lid_14"/>
    <property type="match status" value="1"/>
</dbReference>
<keyword evidence="3" id="KW-0805">Transcription regulation</keyword>
<dbReference type="GO" id="GO:0005524">
    <property type="term" value="F:ATP binding"/>
    <property type="evidence" value="ECO:0007669"/>
    <property type="project" value="UniProtKB-KW"/>
</dbReference>
<proteinExistence type="predicted"/>
<dbReference type="InterPro" id="IPR002078">
    <property type="entry name" value="Sigma_54_int"/>
</dbReference>
<dbReference type="GO" id="GO:0006355">
    <property type="term" value="P:regulation of DNA-templated transcription"/>
    <property type="evidence" value="ECO:0007669"/>
    <property type="project" value="InterPro"/>
</dbReference>
<name>A0A7C3UWG0_9BACT</name>
<sequence>MFTVKPEEIWEKVMETMMEGVVVVDSKGIIQAINPAMEDITGYTREELLGQKCGLIRCDTCFSNQGNPSPNQCDLFLKGEIPPSKSVLARKDGTLRHILKHAALLQDEAGRVLGGVEIFMDISSLVAQDRLINRLRHELSREDSFQGILGKSPAMLQLFSLLASAAQTEAPVLILGESGTGKEMVANAIQRLSPRRRGPFIRINCKAMPEALLELELFGPQKQAAGTEGLRAGGCEAAQGGVLFLDEVADLPPSLQARLVRFLCEGVIDREGQRPLPLDVRIIAATSQDLPHMVTEGRFREDLFYRLNVIPVHLPPLRERREDIPLLAEAFIERARLKTRKPITGLSKEALEVLLQYSWPGNVRELSNTVDYAFLLCPQGEILPEHLPAHLSRGKETRPRRATRAKAVSRAGDKEALLNALQEAGGKMNEAARILGVSRVTLWKWMKHYKIKQMEASDRG</sequence>
<dbReference type="InterPro" id="IPR027417">
    <property type="entry name" value="P-loop_NTPase"/>
</dbReference>
<dbReference type="Gene3D" id="3.30.450.20">
    <property type="entry name" value="PAS domain"/>
    <property type="match status" value="1"/>
</dbReference>
<dbReference type="InterPro" id="IPR009057">
    <property type="entry name" value="Homeodomain-like_sf"/>
</dbReference>
<evidence type="ECO:0000259" key="5">
    <source>
        <dbReference type="PROSITE" id="PS50045"/>
    </source>
</evidence>
<dbReference type="FunFam" id="3.40.50.300:FF:000006">
    <property type="entry name" value="DNA-binding transcriptional regulator NtrC"/>
    <property type="match status" value="1"/>
</dbReference>
<dbReference type="InterPro" id="IPR002197">
    <property type="entry name" value="HTH_Fis"/>
</dbReference>
<accession>A0A7C3UWG0</accession>
<comment type="caution">
    <text evidence="7">The sequence shown here is derived from an EMBL/GenBank/DDBJ whole genome shotgun (WGS) entry which is preliminary data.</text>
</comment>
<dbReference type="CDD" id="cd00130">
    <property type="entry name" value="PAS"/>
    <property type="match status" value="1"/>
</dbReference>
<dbReference type="PROSITE" id="PS00688">
    <property type="entry name" value="SIGMA54_INTERACT_3"/>
    <property type="match status" value="1"/>
</dbReference>
<organism evidence="7">
    <name type="scientific">Desulfobacca acetoxidans</name>
    <dbReference type="NCBI Taxonomy" id="60893"/>
    <lineage>
        <taxon>Bacteria</taxon>
        <taxon>Pseudomonadati</taxon>
        <taxon>Thermodesulfobacteriota</taxon>
        <taxon>Desulfobaccia</taxon>
        <taxon>Desulfobaccales</taxon>
        <taxon>Desulfobaccaceae</taxon>
        <taxon>Desulfobacca</taxon>
    </lineage>
</organism>
<dbReference type="InterPro" id="IPR035965">
    <property type="entry name" value="PAS-like_dom_sf"/>
</dbReference>
<dbReference type="Gene3D" id="1.10.8.60">
    <property type="match status" value="1"/>
</dbReference>
<dbReference type="Pfam" id="PF13426">
    <property type="entry name" value="PAS_9"/>
    <property type="match status" value="1"/>
</dbReference>
<dbReference type="EMBL" id="DTMF01000049">
    <property type="protein sequence ID" value="HGF33117.1"/>
    <property type="molecule type" value="Genomic_DNA"/>
</dbReference>
<dbReference type="Gene3D" id="3.40.50.300">
    <property type="entry name" value="P-loop containing nucleotide triphosphate hydrolases"/>
    <property type="match status" value="1"/>
</dbReference>
<feature type="domain" description="PAS" evidence="6">
    <location>
        <begin position="6"/>
        <end position="51"/>
    </location>
</feature>
<keyword evidence="4" id="KW-0804">Transcription</keyword>
<dbReference type="GO" id="GO:0043565">
    <property type="term" value="F:sequence-specific DNA binding"/>
    <property type="evidence" value="ECO:0007669"/>
    <property type="project" value="InterPro"/>
</dbReference>
<evidence type="ECO:0000256" key="3">
    <source>
        <dbReference type="ARBA" id="ARBA00023015"/>
    </source>
</evidence>
<dbReference type="CDD" id="cd00009">
    <property type="entry name" value="AAA"/>
    <property type="match status" value="1"/>
</dbReference>
<evidence type="ECO:0000313" key="7">
    <source>
        <dbReference type="EMBL" id="HGF33117.1"/>
    </source>
</evidence>
<dbReference type="SMART" id="SM00382">
    <property type="entry name" value="AAA"/>
    <property type="match status" value="1"/>
</dbReference>
<dbReference type="InterPro" id="IPR003593">
    <property type="entry name" value="AAA+_ATPase"/>
</dbReference>
<evidence type="ECO:0000256" key="1">
    <source>
        <dbReference type="ARBA" id="ARBA00022741"/>
    </source>
</evidence>
<keyword evidence="2" id="KW-0067">ATP-binding</keyword>
<dbReference type="Pfam" id="PF00158">
    <property type="entry name" value="Sigma54_activat"/>
    <property type="match status" value="1"/>
</dbReference>
<dbReference type="PROSITE" id="PS50112">
    <property type="entry name" value="PAS"/>
    <property type="match status" value="1"/>
</dbReference>
<dbReference type="SUPFAM" id="SSF52540">
    <property type="entry name" value="P-loop containing nucleoside triphosphate hydrolases"/>
    <property type="match status" value="1"/>
</dbReference>
<dbReference type="NCBIfam" id="TIGR00229">
    <property type="entry name" value="sensory_box"/>
    <property type="match status" value="1"/>
</dbReference>
<dbReference type="SMART" id="SM00091">
    <property type="entry name" value="PAS"/>
    <property type="match status" value="1"/>
</dbReference>